<feature type="domain" description="Pyrrolo-quinoline quinone repeat" evidence="2">
    <location>
        <begin position="166"/>
        <end position="246"/>
    </location>
</feature>
<dbReference type="PANTHER" id="PTHR34512:SF30">
    <property type="entry name" value="OUTER MEMBRANE PROTEIN ASSEMBLY FACTOR BAMB"/>
    <property type="match status" value="1"/>
</dbReference>
<organism evidence="3 4">
    <name type="scientific">Mucilaginibacter angelicae</name>
    <dbReference type="NCBI Taxonomy" id="869718"/>
    <lineage>
        <taxon>Bacteria</taxon>
        <taxon>Pseudomonadati</taxon>
        <taxon>Bacteroidota</taxon>
        <taxon>Sphingobacteriia</taxon>
        <taxon>Sphingobacteriales</taxon>
        <taxon>Sphingobacteriaceae</taxon>
        <taxon>Mucilaginibacter</taxon>
    </lineage>
</organism>
<evidence type="ECO:0000256" key="1">
    <source>
        <dbReference type="SAM" id="SignalP"/>
    </source>
</evidence>
<dbReference type="Pfam" id="PF13360">
    <property type="entry name" value="PQQ_2"/>
    <property type="match status" value="3"/>
</dbReference>
<dbReference type="PROSITE" id="PS51257">
    <property type="entry name" value="PROKAR_LIPOPROTEIN"/>
    <property type="match status" value="1"/>
</dbReference>
<keyword evidence="4" id="KW-1185">Reference proteome</keyword>
<reference evidence="3 4" key="1">
    <citation type="submission" date="2024-09" db="EMBL/GenBank/DDBJ databases">
        <authorList>
            <person name="Sun Q."/>
            <person name="Mori K."/>
        </authorList>
    </citation>
    <scope>NUCLEOTIDE SEQUENCE [LARGE SCALE GENOMIC DNA]</scope>
    <source>
        <strain evidence="3 4">NCAIM B.02415</strain>
    </source>
</reference>
<feature type="signal peptide" evidence="1">
    <location>
        <begin position="1"/>
        <end position="18"/>
    </location>
</feature>
<sequence length="447" mass="48571">MRKYLTIIALLGSITACAQKNDSLTNTSFAANALHTGVYTTKSYSAFGSLKWKFATKGKIFSSPAVAGGMVYIGSEDHNLYAVDLQSGKQVWKFTTGGAVSSSPAVQGNTICFGSYDGYYYMLNAKTGKLNWKFKTGGERKVGAKGLWTMKPLNKYMDDLYDFFLSSPVFDDDAKNPTVYFGSSDSKFYALDAGTGKLKWVFKTNGIIHTSPALYNGKVYFGSWDTYLYALNANDGKLVWKFKTADHPVYHLLEGVQASPACSNGMVYFGSRDSYFYALNAENGTLAWKYNANNSWILTTAAIQNNTVYFGTSDTYLFVAADALTGKPKFSYKGNGYLYSSPALSASTAFFGDFTGKLFAVDLASGKPTGVFKTTGRNLNAATILKQDTLNFDHAAKGADNSLYQTGIEVMDKLYTLGSIVSSPVIAGDVIYFGSADGSLYAINLVK</sequence>
<evidence type="ECO:0000313" key="3">
    <source>
        <dbReference type="EMBL" id="MFC0515011.1"/>
    </source>
</evidence>
<dbReference type="SMART" id="SM00564">
    <property type="entry name" value="PQQ"/>
    <property type="match status" value="8"/>
</dbReference>
<evidence type="ECO:0000313" key="4">
    <source>
        <dbReference type="Proteomes" id="UP001589828"/>
    </source>
</evidence>
<keyword evidence="1" id="KW-0732">Signal</keyword>
<dbReference type="PANTHER" id="PTHR34512">
    <property type="entry name" value="CELL SURFACE PROTEIN"/>
    <property type="match status" value="1"/>
</dbReference>
<dbReference type="RefSeq" id="WP_377022853.1">
    <property type="nucleotide sequence ID" value="NZ_JBHLTS010000022.1"/>
</dbReference>
<comment type="caution">
    <text evidence="3">The sequence shown here is derived from an EMBL/GenBank/DDBJ whole genome shotgun (WGS) entry which is preliminary data.</text>
</comment>
<proteinExistence type="predicted"/>
<dbReference type="InterPro" id="IPR002372">
    <property type="entry name" value="PQQ_rpt_dom"/>
</dbReference>
<accession>A0ABV6L6E0</accession>
<dbReference type="Proteomes" id="UP001589828">
    <property type="component" value="Unassembled WGS sequence"/>
</dbReference>
<protein>
    <submittedName>
        <fullName evidence="3">PQQ-binding-like beta-propeller repeat protein</fullName>
    </submittedName>
</protein>
<dbReference type="InterPro" id="IPR011047">
    <property type="entry name" value="Quinoprotein_ADH-like_sf"/>
</dbReference>
<gene>
    <name evidence="3" type="ORF">ACFFGT_12410</name>
</gene>
<dbReference type="InterPro" id="IPR015943">
    <property type="entry name" value="WD40/YVTN_repeat-like_dom_sf"/>
</dbReference>
<evidence type="ECO:0000259" key="2">
    <source>
        <dbReference type="Pfam" id="PF13360"/>
    </source>
</evidence>
<feature type="domain" description="Pyrrolo-quinoline quinone repeat" evidence="2">
    <location>
        <begin position="256"/>
        <end position="444"/>
    </location>
</feature>
<feature type="domain" description="Pyrrolo-quinoline quinone repeat" evidence="2">
    <location>
        <begin position="48"/>
        <end position="137"/>
    </location>
</feature>
<dbReference type="InterPro" id="IPR018391">
    <property type="entry name" value="PQQ_b-propeller_rpt"/>
</dbReference>
<feature type="chain" id="PRO_5047341545" evidence="1">
    <location>
        <begin position="19"/>
        <end position="447"/>
    </location>
</feature>
<dbReference type="EMBL" id="JBHLTS010000022">
    <property type="protein sequence ID" value="MFC0515011.1"/>
    <property type="molecule type" value="Genomic_DNA"/>
</dbReference>
<name>A0ABV6L6E0_9SPHI</name>
<dbReference type="Gene3D" id="2.130.10.10">
    <property type="entry name" value="YVTN repeat-like/Quinoprotein amine dehydrogenase"/>
    <property type="match status" value="3"/>
</dbReference>
<dbReference type="SUPFAM" id="SSF50998">
    <property type="entry name" value="Quinoprotein alcohol dehydrogenase-like"/>
    <property type="match status" value="2"/>
</dbReference>